<name>A0A1G5F8M8_9BACT</name>
<evidence type="ECO:0000313" key="2">
    <source>
        <dbReference type="Proteomes" id="UP000198870"/>
    </source>
</evidence>
<dbReference type="AlphaFoldDB" id="A0A1G5F8M8"/>
<dbReference type="Proteomes" id="UP000198870">
    <property type="component" value="Unassembled WGS sequence"/>
</dbReference>
<dbReference type="STRING" id="419481.SAMN05216233_107220"/>
<organism evidence="1 2">
    <name type="scientific">Desulfoluna spongiiphila</name>
    <dbReference type="NCBI Taxonomy" id="419481"/>
    <lineage>
        <taxon>Bacteria</taxon>
        <taxon>Pseudomonadati</taxon>
        <taxon>Thermodesulfobacteriota</taxon>
        <taxon>Desulfobacteria</taxon>
        <taxon>Desulfobacterales</taxon>
        <taxon>Desulfolunaceae</taxon>
        <taxon>Desulfoluna</taxon>
    </lineage>
</organism>
<reference evidence="1 2" key="1">
    <citation type="submission" date="2016-10" db="EMBL/GenBank/DDBJ databases">
        <authorList>
            <person name="de Groot N.N."/>
        </authorList>
    </citation>
    <scope>NUCLEOTIDE SEQUENCE [LARGE SCALE GENOMIC DNA]</scope>
    <source>
        <strain evidence="1 2">AA1</strain>
    </source>
</reference>
<accession>A0A1G5F8M8</accession>
<proteinExistence type="predicted"/>
<dbReference type="EMBL" id="FMUX01000007">
    <property type="protein sequence ID" value="SCY35602.1"/>
    <property type="molecule type" value="Genomic_DNA"/>
</dbReference>
<evidence type="ECO:0000313" key="1">
    <source>
        <dbReference type="EMBL" id="SCY35602.1"/>
    </source>
</evidence>
<keyword evidence="2" id="KW-1185">Reference proteome</keyword>
<sequence>MVILNKLIISNDGFRIFIETINSIVVIFFKPVTCDNW</sequence>
<gene>
    <name evidence="1" type="ORF">SAMN05216233_107220</name>
</gene>
<protein>
    <submittedName>
        <fullName evidence="1">Uncharacterized protein</fullName>
    </submittedName>
</protein>